<feature type="binding site" evidence="42">
    <location>
        <position position="542"/>
    </location>
    <ligand>
        <name>Ca(2+)</name>
        <dbReference type="ChEBI" id="CHEBI:29108"/>
    </ligand>
</feature>
<evidence type="ECO:0000256" key="24">
    <source>
        <dbReference type="ARBA" id="ARBA00024222"/>
    </source>
</evidence>
<dbReference type="GO" id="GO:0050568">
    <property type="term" value="F:protein-glutamine glutaminase activity"/>
    <property type="evidence" value="ECO:0007669"/>
    <property type="project" value="UniProtKB-EC"/>
</dbReference>
<evidence type="ECO:0000256" key="21">
    <source>
        <dbReference type="ARBA" id="ARBA00023136"/>
    </source>
</evidence>
<dbReference type="Gene3D" id="2.60.40.10">
    <property type="entry name" value="Immunoglobulins"/>
    <property type="match status" value="3"/>
</dbReference>
<dbReference type="InterPro" id="IPR038765">
    <property type="entry name" value="Papain-like_cys_pep_sf"/>
</dbReference>
<evidence type="ECO:0000256" key="12">
    <source>
        <dbReference type="ARBA" id="ARBA00022530"/>
    </source>
</evidence>
<feature type="active site" evidence="41">
    <location>
        <position position="500"/>
    </location>
</feature>
<dbReference type="InterPro" id="IPR001102">
    <property type="entry name" value="Transglutaminase_N"/>
</dbReference>
<dbReference type="GO" id="GO:0005634">
    <property type="term" value="C:nucleus"/>
    <property type="evidence" value="ECO:0007669"/>
    <property type="project" value="UniProtKB-SubCell"/>
</dbReference>
<evidence type="ECO:0000256" key="3">
    <source>
        <dbReference type="ARBA" id="ARBA00004236"/>
    </source>
</evidence>
<comment type="catalytic activity">
    <reaction evidence="25">
        <text>L-glutaminyl-[protein] + serotonin = 5-serotonyl-L-glutamyl-[protein] + NH4(+)</text>
        <dbReference type="Rhea" id="RHEA:66552"/>
        <dbReference type="Rhea" id="RHEA-COMP:10207"/>
        <dbReference type="Rhea" id="RHEA-COMP:17052"/>
        <dbReference type="ChEBI" id="CHEBI:28938"/>
        <dbReference type="ChEBI" id="CHEBI:30011"/>
        <dbReference type="ChEBI" id="CHEBI:167174"/>
        <dbReference type="ChEBI" id="CHEBI:350546"/>
    </reaction>
    <physiologicalReaction direction="left-to-right" evidence="25">
        <dbReference type="Rhea" id="RHEA:66553"/>
    </physiologicalReaction>
</comment>
<organism evidence="45 46">
    <name type="scientific">Gambusia affinis</name>
    <name type="common">Western mosquitofish</name>
    <name type="synonym">Heterandria affinis</name>
    <dbReference type="NCBI Taxonomy" id="33528"/>
    <lineage>
        <taxon>Eukaryota</taxon>
        <taxon>Metazoa</taxon>
        <taxon>Chordata</taxon>
        <taxon>Craniata</taxon>
        <taxon>Vertebrata</taxon>
        <taxon>Euteleostomi</taxon>
        <taxon>Actinopterygii</taxon>
        <taxon>Neopterygii</taxon>
        <taxon>Teleostei</taxon>
        <taxon>Neoteleostei</taxon>
        <taxon>Acanthomorphata</taxon>
        <taxon>Ovalentaria</taxon>
        <taxon>Atherinomorphae</taxon>
        <taxon>Cyprinodontiformes</taxon>
        <taxon>Poeciliidae</taxon>
        <taxon>Poeciliinae</taxon>
        <taxon>Gambusia</taxon>
    </lineage>
</organism>
<evidence type="ECO:0000256" key="22">
    <source>
        <dbReference type="ARBA" id="ARBA00023242"/>
    </source>
</evidence>
<keyword evidence="16" id="KW-0547">Nucleotide-binding</keyword>
<dbReference type="EC" id="3.5.1.44" evidence="27"/>
<dbReference type="SUPFAM" id="SSF54001">
    <property type="entry name" value="Cysteine proteinases"/>
    <property type="match status" value="1"/>
</dbReference>
<evidence type="ECO:0000256" key="19">
    <source>
        <dbReference type="ARBA" id="ARBA00023128"/>
    </source>
</evidence>
<evidence type="ECO:0000256" key="25">
    <source>
        <dbReference type="ARBA" id="ARBA00036377"/>
    </source>
</evidence>
<evidence type="ECO:0000256" key="1">
    <source>
        <dbReference type="ARBA" id="ARBA00004123"/>
    </source>
</evidence>
<dbReference type="AlphaFoldDB" id="A0A315VY87"/>
<name>A0A315VY87_GAMAF</name>
<keyword evidence="12" id="KW-0272">Extracellular matrix</keyword>
<keyword evidence="46" id="KW-1185">Reference proteome</keyword>
<comment type="caution">
    <text evidence="45">The sequence shown here is derived from an EMBL/GenBank/DDBJ whole genome shotgun (WGS) entry which is preliminary data.</text>
</comment>
<comment type="catalytic activity">
    <reaction evidence="40">
        <text>L-glutaminyl-[protein] + dopamine = 5-dopaminyl-L-glutamyl-[protein] + NH4(+)</text>
        <dbReference type="Rhea" id="RHEA:66556"/>
        <dbReference type="Rhea" id="RHEA-COMP:10207"/>
        <dbReference type="Rhea" id="RHEA-COMP:17053"/>
        <dbReference type="ChEBI" id="CHEBI:28938"/>
        <dbReference type="ChEBI" id="CHEBI:30011"/>
        <dbReference type="ChEBI" id="CHEBI:59905"/>
        <dbReference type="ChEBI" id="CHEBI:167175"/>
    </reaction>
    <physiologicalReaction direction="left-to-right" evidence="40">
        <dbReference type="Rhea" id="RHEA:66557"/>
    </physiologicalReaction>
</comment>
<evidence type="ECO:0000256" key="41">
    <source>
        <dbReference type="PIRSR" id="PIRSR000459-1"/>
    </source>
</evidence>
<evidence type="ECO:0000256" key="20">
    <source>
        <dbReference type="ARBA" id="ARBA00023134"/>
    </source>
</evidence>
<evidence type="ECO:0000256" key="34">
    <source>
        <dbReference type="ARBA" id="ARBA00042912"/>
    </source>
</evidence>
<evidence type="ECO:0000256" key="9">
    <source>
        <dbReference type="ARBA" id="ARBA00022475"/>
    </source>
</evidence>
<dbReference type="FunFam" id="3.90.260.10:FF:000001">
    <property type="entry name" value="Protein-glutamine gamma-glutamyltransferase 2"/>
    <property type="match status" value="1"/>
</dbReference>
<dbReference type="InterPro" id="IPR008958">
    <property type="entry name" value="Transglutaminase_C"/>
</dbReference>
<dbReference type="InterPro" id="IPR050779">
    <property type="entry name" value="Transglutaminase"/>
</dbReference>
<dbReference type="GO" id="GO:0007399">
    <property type="term" value="P:nervous system development"/>
    <property type="evidence" value="ECO:0007669"/>
    <property type="project" value="UniProtKB-ARBA"/>
</dbReference>
<evidence type="ECO:0000256" key="27">
    <source>
        <dbReference type="ARBA" id="ARBA00039019"/>
    </source>
</evidence>
<keyword evidence="8" id="KW-0158">Chromosome</keyword>
<gene>
    <name evidence="45" type="ORF">CCH79_00017563</name>
</gene>
<feature type="domain" description="Transglutaminase-like" evidence="44">
    <location>
        <begin position="409"/>
        <end position="503"/>
    </location>
</feature>
<evidence type="ECO:0000259" key="44">
    <source>
        <dbReference type="SMART" id="SM00460"/>
    </source>
</evidence>
<dbReference type="EC" id="2.3.2.13" evidence="24"/>
<dbReference type="GO" id="GO:0005829">
    <property type="term" value="C:cytosol"/>
    <property type="evidence" value="ECO:0007669"/>
    <property type="project" value="UniProtKB-SubCell"/>
</dbReference>
<dbReference type="EMBL" id="NHOQ01000864">
    <property type="protein sequence ID" value="PWA28282.1"/>
    <property type="molecule type" value="Genomic_DNA"/>
</dbReference>
<dbReference type="GO" id="GO:0006508">
    <property type="term" value="P:proteolysis"/>
    <property type="evidence" value="ECO:0007669"/>
    <property type="project" value="UniProtKB-KW"/>
</dbReference>
<dbReference type="STRING" id="33528.ENSGAFP00000020840"/>
<protein>
    <recommendedName>
        <fullName evidence="28">Protein-glutamine gamma-glutamyltransferase 2</fullName>
        <ecNumber evidence="24">2.3.2.13</ecNumber>
        <ecNumber evidence="27">3.5.1.44</ecNumber>
    </recommendedName>
    <alternativeName>
        <fullName evidence="31">Isopeptidase TGM2</fullName>
    </alternativeName>
    <alternativeName>
        <fullName evidence="33">Protein-glutamine deamidase TGM2</fullName>
    </alternativeName>
    <alternativeName>
        <fullName evidence="32">Protein-glutamine dopaminyltransferase TGM2</fullName>
    </alternativeName>
    <alternativeName>
        <fullName evidence="35">Protein-glutamine histaminyltransferase TGM2</fullName>
    </alternativeName>
    <alternativeName>
        <fullName evidence="36">Protein-glutamine noradrenalinyltransferase TGM2</fullName>
    </alternativeName>
    <alternativeName>
        <fullName evidence="34">Protein-glutamine serotonyltransferase TGM2</fullName>
    </alternativeName>
    <alternativeName>
        <fullName evidence="30">Tissue transglutaminase</fullName>
    </alternativeName>
    <alternativeName>
        <fullName evidence="29">Transglutaminase-2</fullName>
    </alternativeName>
</protein>
<dbReference type="InterPro" id="IPR002931">
    <property type="entry name" value="Transglutaminase-like"/>
</dbReference>
<comment type="cofactor">
    <cofactor evidence="42">
        <name>Ca(2+)</name>
        <dbReference type="ChEBI" id="CHEBI:29108"/>
    </cofactor>
    <text evidence="42">Binds 1 Ca(2+) ion per subunit.</text>
</comment>
<keyword evidence="21" id="KW-0472">Membrane</keyword>
<evidence type="ECO:0000256" key="31">
    <source>
        <dbReference type="ARBA" id="ARBA00042099"/>
    </source>
</evidence>
<keyword evidence="23" id="KW-0012">Acyltransferase</keyword>
<feature type="active site" evidence="41">
    <location>
        <position position="475"/>
    </location>
</feature>
<evidence type="ECO:0000256" key="16">
    <source>
        <dbReference type="ARBA" id="ARBA00022741"/>
    </source>
</evidence>
<dbReference type="GO" id="GO:0005739">
    <property type="term" value="C:mitochondrion"/>
    <property type="evidence" value="ECO:0007669"/>
    <property type="project" value="UniProtKB-SubCell"/>
</dbReference>
<dbReference type="SMART" id="SM00460">
    <property type="entry name" value="TGc"/>
    <property type="match status" value="1"/>
</dbReference>
<evidence type="ECO:0000313" key="45">
    <source>
        <dbReference type="EMBL" id="PWA28282.1"/>
    </source>
</evidence>
<dbReference type="Pfam" id="PF00868">
    <property type="entry name" value="Transglut_N"/>
    <property type="match status" value="1"/>
</dbReference>
<dbReference type="SUPFAM" id="SSF81296">
    <property type="entry name" value="E set domains"/>
    <property type="match status" value="1"/>
</dbReference>
<comment type="subcellular location">
    <subcellularLocation>
        <location evidence="3">Cell membrane</location>
    </subcellularLocation>
    <subcellularLocation>
        <location evidence="4">Chromosome</location>
    </subcellularLocation>
    <subcellularLocation>
        <location evidence="6">Cytoplasm</location>
        <location evidence="6">Cytosol</location>
    </subcellularLocation>
    <subcellularLocation>
        <location evidence="2">Mitochondrion</location>
    </subcellularLocation>
    <subcellularLocation>
        <location evidence="1">Nucleus</location>
    </subcellularLocation>
    <subcellularLocation>
        <location evidence="5">Secreted</location>
        <location evidence="5">Extracellular space</location>
        <location evidence="5">Extracellular matrix</location>
    </subcellularLocation>
</comment>
<evidence type="ECO:0000313" key="46">
    <source>
        <dbReference type="Proteomes" id="UP000250572"/>
    </source>
</evidence>
<evidence type="ECO:0000256" key="4">
    <source>
        <dbReference type="ARBA" id="ARBA00004286"/>
    </source>
</evidence>
<keyword evidence="11" id="KW-0964">Secreted</keyword>
<accession>A0A315VY87</accession>
<evidence type="ECO:0000256" key="30">
    <source>
        <dbReference type="ARBA" id="ARBA00041677"/>
    </source>
</evidence>
<evidence type="ECO:0000256" key="10">
    <source>
        <dbReference type="ARBA" id="ARBA00022490"/>
    </source>
</evidence>
<comment type="catalytic activity">
    <reaction evidence="38">
        <text>L-glutaminyl-[protein] + histamine = 5-histaminyl-L-glutamyl-[protein] + NH4(+)</text>
        <dbReference type="Rhea" id="RHEA:66564"/>
        <dbReference type="Rhea" id="RHEA-COMP:10207"/>
        <dbReference type="Rhea" id="RHEA-COMP:17056"/>
        <dbReference type="ChEBI" id="CHEBI:28938"/>
        <dbReference type="ChEBI" id="CHEBI:30011"/>
        <dbReference type="ChEBI" id="CHEBI:58432"/>
        <dbReference type="ChEBI" id="CHEBI:167179"/>
    </reaction>
    <physiologicalReaction direction="left-to-right" evidence="38">
        <dbReference type="Rhea" id="RHEA:66565"/>
    </physiologicalReaction>
</comment>
<dbReference type="PANTHER" id="PTHR11590:SF6">
    <property type="entry name" value="PROTEIN-GLUTAMINE GAMMA-GLUTAMYLTRANSFERASE 2"/>
    <property type="match status" value="1"/>
</dbReference>
<evidence type="ECO:0000256" key="37">
    <source>
        <dbReference type="ARBA" id="ARBA00047868"/>
    </source>
</evidence>
<keyword evidence="9" id="KW-1003">Cell membrane</keyword>
<feature type="active site" evidence="41">
    <location>
        <position position="417"/>
    </location>
</feature>
<evidence type="ECO:0000256" key="5">
    <source>
        <dbReference type="ARBA" id="ARBA00004498"/>
    </source>
</evidence>
<feature type="binding site" evidence="42">
    <location>
        <position position="594"/>
    </location>
    <ligand>
        <name>Ca(2+)</name>
        <dbReference type="ChEBI" id="CHEBI:29108"/>
    </ligand>
</feature>
<dbReference type="Proteomes" id="UP000250572">
    <property type="component" value="Unassembled WGS sequence"/>
</dbReference>
<evidence type="ECO:0000256" key="26">
    <source>
        <dbReference type="ARBA" id="ARBA00036876"/>
    </source>
</evidence>
<evidence type="ECO:0000256" key="32">
    <source>
        <dbReference type="ARBA" id="ARBA00042105"/>
    </source>
</evidence>
<dbReference type="InterPro" id="IPR014756">
    <property type="entry name" value="Ig_E-set"/>
</dbReference>
<keyword evidence="13" id="KW-0645">Protease</keyword>
<evidence type="ECO:0000256" key="38">
    <source>
        <dbReference type="ARBA" id="ARBA00047876"/>
    </source>
</evidence>
<evidence type="ECO:0000256" key="18">
    <source>
        <dbReference type="ARBA" id="ARBA00022837"/>
    </source>
</evidence>
<dbReference type="FunFam" id="2.60.40.10:FF:000090">
    <property type="entry name" value="Protein-glutamine gamma-glutamyltransferase 2"/>
    <property type="match status" value="1"/>
</dbReference>
<dbReference type="Pfam" id="PF00927">
    <property type="entry name" value="Transglut_C"/>
    <property type="match status" value="2"/>
</dbReference>
<evidence type="ECO:0000256" key="43">
    <source>
        <dbReference type="SAM" id="MobiDB-lite"/>
    </source>
</evidence>
<comment type="catalytic activity">
    <reaction evidence="37">
        <text>L-glutaminyl-[protein] + H2O = L-glutamyl-[protein] + NH4(+)</text>
        <dbReference type="Rhea" id="RHEA:16441"/>
        <dbReference type="Rhea" id="RHEA-COMP:10207"/>
        <dbReference type="Rhea" id="RHEA-COMP:10208"/>
        <dbReference type="ChEBI" id="CHEBI:15377"/>
        <dbReference type="ChEBI" id="CHEBI:28938"/>
        <dbReference type="ChEBI" id="CHEBI:29973"/>
        <dbReference type="ChEBI" id="CHEBI:30011"/>
        <dbReference type="EC" id="3.5.1.44"/>
    </reaction>
    <physiologicalReaction direction="left-to-right" evidence="37">
        <dbReference type="Rhea" id="RHEA:16442"/>
    </physiologicalReaction>
</comment>
<dbReference type="InterPro" id="IPR023608">
    <property type="entry name" value="Transglutaminase_animal"/>
</dbReference>
<keyword evidence="17" id="KW-0378">Hydrolase</keyword>
<dbReference type="Gene3D" id="3.90.260.10">
    <property type="entry name" value="Transglutaminase-like"/>
    <property type="match status" value="1"/>
</dbReference>
<feature type="binding site" evidence="42">
    <location>
        <position position="540"/>
    </location>
    <ligand>
        <name>Ca(2+)</name>
        <dbReference type="ChEBI" id="CHEBI:29108"/>
    </ligand>
</feature>
<evidence type="ECO:0000256" key="29">
    <source>
        <dbReference type="ARBA" id="ARBA00041650"/>
    </source>
</evidence>
<proteinExistence type="inferred from homology"/>
<evidence type="ECO:0000256" key="33">
    <source>
        <dbReference type="ARBA" id="ARBA00042239"/>
    </source>
</evidence>
<keyword evidence="18 42" id="KW-0106">Calcium</keyword>
<dbReference type="GO" id="GO:0005525">
    <property type="term" value="F:GTP binding"/>
    <property type="evidence" value="ECO:0007669"/>
    <property type="project" value="UniProtKB-KW"/>
</dbReference>
<evidence type="ECO:0000256" key="8">
    <source>
        <dbReference type="ARBA" id="ARBA00022454"/>
    </source>
</evidence>
<feature type="region of interest" description="Disordered" evidence="43">
    <location>
        <begin position="611"/>
        <end position="639"/>
    </location>
</feature>
<feature type="compositionally biased region" description="Basic and acidic residues" evidence="43">
    <location>
        <begin position="121"/>
        <end position="134"/>
    </location>
</feature>
<evidence type="ECO:0000256" key="28">
    <source>
        <dbReference type="ARBA" id="ARBA00040561"/>
    </source>
</evidence>
<feature type="region of interest" description="Disordered" evidence="43">
    <location>
        <begin position="115"/>
        <end position="137"/>
    </location>
</feature>
<reference evidence="45 46" key="1">
    <citation type="journal article" date="2018" name="G3 (Bethesda)">
        <title>A High-Quality Reference Genome for the Invasive Mosquitofish Gambusia affinis Using a Chicago Library.</title>
        <authorList>
            <person name="Hoffberg S.L."/>
            <person name="Troendle N.J."/>
            <person name="Glenn T.C."/>
            <person name="Mahmud O."/>
            <person name="Louha S."/>
            <person name="Chalopin D."/>
            <person name="Bennetzen J.L."/>
            <person name="Mauricio R."/>
        </authorList>
    </citation>
    <scope>NUCLEOTIDE SEQUENCE [LARGE SCALE GENOMIC DNA]</scope>
    <source>
        <strain evidence="45">NE01/NJP1002.9</strain>
        <tissue evidence="45">Muscle</tissue>
    </source>
</reference>
<evidence type="ECO:0000256" key="13">
    <source>
        <dbReference type="ARBA" id="ARBA00022670"/>
    </source>
</evidence>
<dbReference type="SUPFAM" id="SSF49309">
    <property type="entry name" value="Transglutaminase, two C-terminal domains"/>
    <property type="match status" value="2"/>
</dbReference>
<keyword evidence="10" id="KW-0963">Cytoplasm</keyword>
<comment type="catalytic activity">
    <reaction evidence="39">
        <text>L-glutaminyl-[protein] + (R)-noradrenaline = 5-(R)-noradrenalinyl-L-glutamyl-[protein] + NH4(+)</text>
        <dbReference type="Rhea" id="RHEA:66560"/>
        <dbReference type="Rhea" id="RHEA-COMP:10207"/>
        <dbReference type="Rhea" id="RHEA-COMP:17054"/>
        <dbReference type="ChEBI" id="CHEBI:28938"/>
        <dbReference type="ChEBI" id="CHEBI:30011"/>
        <dbReference type="ChEBI" id="CHEBI:72587"/>
        <dbReference type="ChEBI" id="CHEBI:167178"/>
    </reaction>
    <physiologicalReaction direction="left-to-right" evidence="39">
        <dbReference type="Rhea" id="RHEA:66561"/>
    </physiologicalReaction>
</comment>
<keyword evidence="15 42" id="KW-0479">Metal-binding</keyword>
<keyword evidence="20" id="KW-0342">GTP-binding</keyword>
<dbReference type="InterPro" id="IPR036985">
    <property type="entry name" value="Transglutaminase-like_sf"/>
</dbReference>
<comment type="catalytic activity">
    <reaction evidence="26">
        <text>L-glutaminyl-[protein] + L-lysyl-[protein] = [protein]-L-lysyl-N(6)-5-L-glutamyl-[protein] + NH4(+)</text>
        <dbReference type="Rhea" id="RHEA:54816"/>
        <dbReference type="Rhea" id="RHEA-COMP:9752"/>
        <dbReference type="Rhea" id="RHEA-COMP:10207"/>
        <dbReference type="Rhea" id="RHEA-COMP:14005"/>
        <dbReference type="ChEBI" id="CHEBI:28938"/>
        <dbReference type="ChEBI" id="CHEBI:29969"/>
        <dbReference type="ChEBI" id="CHEBI:30011"/>
        <dbReference type="ChEBI" id="CHEBI:138370"/>
        <dbReference type="EC" id="2.3.2.13"/>
    </reaction>
    <physiologicalReaction direction="left-to-right" evidence="26">
        <dbReference type="Rhea" id="RHEA:54817"/>
    </physiologicalReaction>
</comment>
<evidence type="ECO:0000256" key="35">
    <source>
        <dbReference type="ARBA" id="ARBA00043104"/>
    </source>
</evidence>
<dbReference type="GO" id="GO:0003810">
    <property type="term" value="F:protein-glutamine gamma-glutamyltransferase activity"/>
    <property type="evidence" value="ECO:0007669"/>
    <property type="project" value="UniProtKB-EC"/>
</dbReference>
<dbReference type="PANTHER" id="PTHR11590">
    <property type="entry name" value="PROTEIN-GLUTAMINE GAMMA-GLUTAMYLTRANSFERASE"/>
    <property type="match status" value="1"/>
</dbReference>
<keyword evidence="19" id="KW-0496">Mitochondrion</keyword>
<evidence type="ECO:0000256" key="39">
    <source>
        <dbReference type="ARBA" id="ARBA00048230"/>
    </source>
</evidence>
<keyword evidence="22" id="KW-0539">Nucleus</keyword>
<evidence type="ECO:0000256" key="17">
    <source>
        <dbReference type="ARBA" id="ARBA00022801"/>
    </source>
</evidence>
<evidence type="ECO:0000256" key="42">
    <source>
        <dbReference type="PIRSR" id="PIRSR000459-2"/>
    </source>
</evidence>
<dbReference type="GO" id="GO:0005886">
    <property type="term" value="C:plasma membrane"/>
    <property type="evidence" value="ECO:0007669"/>
    <property type="project" value="UniProtKB-SubCell"/>
</dbReference>
<evidence type="ECO:0000256" key="6">
    <source>
        <dbReference type="ARBA" id="ARBA00004514"/>
    </source>
</evidence>
<feature type="binding site" evidence="42">
    <location>
        <position position="589"/>
    </location>
    <ligand>
        <name>Ca(2+)</name>
        <dbReference type="ChEBI" id="CHEBI:29108"/>
    </ligand>
</feature>
<sequence>MKETLSPHIHLWMPQFMHVGDVAVFSWISLYTSFIIGPLKHRGVRNPCFILKAGQNRSYLGLRKSRTRLNSLLRECSRRRFQPEMTPSRLPNTFSTSQGKIRVIRQCTLGVNQTAFSSSSQEEKRHRSSHESQRADGLQLRSVDLHSDTNNIEHHTSEISVTELIVRRGQTFKLTFKLTQPFNLGLDQLVMTVETGNDASEDLGTKSRFGVPDLSLHSASAKAAWKAEVQRSSSPETGVLVLVISPPADAPIGEYTLSASLKDKEKIVANFSVLFNPWSSDDWVFLPREEERWEYVLNEQGIIYRGGRDYISPMFWDFGQFEQDMVKICMKMLDLNVKHWLNPAEDVSARSNPIYVSRVVSAMVGMRVNSSDEGGVVMGNWGNDYSGGFPPTHWSGSYAILKQWYDSYYRSVRYGQCWVFAGIMCSVMRLLGIPCRVVTNFQSAHDTNKNLTIDSYFDYNGVMEKESRDSIWNFHVWVEGWMRRPDLATDGKYDGWQVVDPTPQERSEGLFCCGPASVAAIRNGEVNLKYDAPFVFAEVNADSVFWMVRSDGSRMKIYSDSRTVGQYISTKAVGSYKRTDITNSYKHREGTVEERKVFAYALDKIVNGSRMSRDAAGSGDRVSSPASAMSTVPPPDPSKPQLLIRFEEVAFVQRVRRLSCSTVMKKRVSKPENGKDVNLRMILSSGSSATRTFSVNISVQAMKYTGQPDGNIQTEVTEQKLLPGKDLIVPIKVPFSVYHQYMIQRRTMSISAVITDLQNEDNVYLATNRVVLANPPLSITVSGKSKVNQELTAEVIFMNPIDDTLRDCTMSLSGSGLIIGEEITNLPNLQPNYRFRITVVLVPYKSGERSLLVNFNCSSFRDIKSSCIVNIKP</sequence>
<dbReference type="InterPro" id="IPR036238">
    <property type="entry name" value="Transglutaminase_C_sf"/>
</dbReference>
<dbReference type="Pfam" id="PF01841">
    <property type="entry name" value="Transglut_core"/>
    <property type="match status" value="1"/>
</dbReference>
<dbReference type="GO" id="GO:0005694">
    <property type="term" value="C:chromosome"/>
    <property type="evidence" value="ECO:0007669"/>
    <property type="project" value="UniProtKB-SubCell"/>
</dbReference>
<comment type="similarity">
    <text evidence="7">Belongs to the transglutaminase superfamily. Transglutaminase family.</text>
</comment>
<evidence type="ECO:0000256" key="11">
    <source>
        <dbReference type="ARBA" id="ARBA00022525"/>
    </source>
</evidence>
<dbReference type="GO" id="GO:0046872">
    <property type="term" value="F:metal ion binding"/>
    <property type="evidence" value="ECO:0007669"/>
    <property type="project" value="UniProtKB-KW"/>
</dbReference>
<evidence type="ECO:0000256" key="2">
    <source>
        <dbReference type="ARBA" id="ARBA00004173"/>
    </source>
</evidence>
<dbReference type="InterPro" id="IPR013783">
    <property type="entry name" value="Ig-like_fold"/>
</dbReference>
<keyword evidence="14" id="KW-0808">Transferase</keyword>
<evidence type="ECO:0000256" key="40">
    <source>
        <dbReference type="ARBA" id="ARBA00048365"/>
    </source>
</evidence>
<dbReference type="PIRSF" id="PIRSF000459">
    <property type="entry name" value="TGM_EBP42"/>
    <property type="match status" value="1"/>
</dbReference>
<evidence type="ECO:0000256" key="23">
    <source>
        <dbReference type="ARBA" id="ARBA00023315"/>
    </source>
</evidence>
<evidence type="ECO:0000256" key="7">
    <source>
        <dbReference type="ARBA" id="ARBA00005968"/>
    </source>
</evidence>
<evidence type="ECO:0000256" key="15">
    <source>
        <dbReference type="ARBA" id="ARBA00022723"/>
    </source>
</evidence>
<evidence type="ECO:0000256" key="14">
    <source>
        <dbReference type="ARBA" id="ARBA00022679"/>
    </source>
</evidence>
<dbReference type="GO" id="GO:0008233">
    <property type="term" value="F:peptidase activity"/>
    <property type="evidence" value="ECO:0007669"/>
    <property type="project" value="UniProtKB-KW"/>
</dbReference>
<evidence type="ECO:0000256" key="36">
    <source>
        <dbReference type="ARBA" id="ARBA00043138"/>
    </source>
</evidence>